<evidence type="ECO:0000313" key="2">
    <source>
        <dbReference type="EMBL" id="EGN92004.1"/>
    </source>
</evidence>
<accession>F8QI68</accession>
<name>F8QI68_SERL3</name>
<dbReference type="InParanoid" id="F8QI68"/>
<protein>
    <submittedName>
        <fullName evidence="2">Uncharacterized protein</fullName>
    </submittedName>
</protein>
<keyword evidence="3" id="KW-1185">Reference proteome</keyword>
<evidence type="ECO:0000256" key="1">
    <source>
        <dbReference type="SAM" id="MobiDB-lite"/>
    </source>
</evidence>
<gene>
    <name evidence="2" type="ORF">SERLA73DRAFT_157263</name>
</gene>
<dbReference type="Proteomes" id="UP000008063">
    <property type="component" value="Unassembled WGS sequence"/>
</dbReference>
<dbReference type="AlphaFoldDB" id="F8QI68"/>
<proteinExistence type="predicted"/>
<dbReference type="EMBL" id="GL945519">
    <property type="protein sequence ID" value="EGN92004.1"/>
    <property type="molecule type" value="Genomic_DNA"/>
</dbReference>
<evidence type="ECO:0000313" key="3">
    <source>
        <dbReference type="Proteomes" id="UP000008063"/>
    </source>
</evidence>
<dbReference type="HOGENOM" id="CLU_1887010_0_0_1"/>
<organism evidence="3">
    <name type="scientific">Serpula lacrymans var. lacrymans (strain S7.3)</name>
    <name type="common">Dry rot fungus</name>
    <dbReference type="NCBI Taxonomy" id="936435"/>
    <lineage>
        <taxon>Eukaryota</taxon>
        <taxon>Fungi</taxon>
        <taxon>Dikarya</taxon>
        <taxon>Basidiomycota</taxon>
        <taxon>Agaricomycotina</taxon>
        <taxon>Agaricomycetes</taxon>
        <taxon>Agaricomycetidae</taxon>
        <taxon>Boletales</taxon>
        <taxon>Coniophorineae</taxon>
        <taxon>Serpulaceae</taxon>
        <taxon>Serpula</taxon>
    </lineage>
</organism>
<reference evidence="3" key="1">
    <citation type="journal article" date="2011" name="Science">
        <title>The plant cell wall-decomposing machinery underlies the functional diversity of forest fungi.</title>
        <authorList>
            <person name="Eastwood D.C."/>
            <person name="Floudas D."/>
            <person name="Binder M."/>
            <person name="Majcherczyk A."/>
            <person name="Schneider P."/>
            <person name="Aerts A."/>
            <person name="Asiegbu F.O."/>
            <person name="Baker S.E."/>
            <person name="Barry K."/>
            <person name="Bendiksby M."/>
            <person name="Blumentritt M."/>
            <person name="Coutinho P.M."/>
            <person name="Cullen D."/>
            <person name="de Vries R.P."/>
            <person name="Gathman A."/>
            <person name="Goodell B."/>
            <person name="Henrissat B."/>
            <person name="Ihrmark K."/>
            <person name="Kauserud H."/>
            <person name="Kohler A."/>
            <person name="LaButti K."/>
            <person name="Lapidus A."/>
            <person name="Lavin J.L."/>
            <person name="Lee Y.-H."/>
            <person name="Lindquist E."/>
            <person name="Lilly W."/>
            <person name="Lucas S."/>
            <person name="Morin E."/>
            <person name="Murat C."/>
            <person name="Oguiza J.A."/>
            <person name="Park J."/>
            <person name="Pisabarro A.G."/>
            <person name="Riley R."/>
            <person name="Rosling A."/>
            <person name="Salamov A."/>
            <person name="Schmidt O."/>
            <person name="Schmutz J."/>
            <person name="Skrede I."/>
            <person name="Stenlid J."/>
            <person name="Wiebenga A."/>
            <person name="Xie X."/>
            <person name="Kuees U."/>
            <person name="Hibbett D.S."/>
            <person name="Hoffmeister D."/>
            <person name="Hoegberg N."/>
            <person name="Martin F."/>
            <person name="Grigoriev I.V."/>
            <person name="Watkinson S.C."/>
        </authorList>
    </citation>
    <scope>NUCLEOTIDE SEQUENCE [LARGE SCALE GENOMIC DNA]</scope>
    <source>
        <strain evidence="3">strain S7.3</strain>
    </source>
</reference>
<sequence>MAWLGHPPDSIGPIYIGWLKTCCKTTWAGHIAQVRKKAERLKGEGPKIGYCNSNNPFACEGREDYHQPINNEDLPADDNDFTTSEQPVKNKKWVTKRIWRNHQFWSFVDEPLAEVQNNANINVEWQEAINLKLNW</sequence>
<feature type="region of interest" description="Disordered" evidence="1">
    <location>
        <begin position="68"/>
        <end position="87"/>
    </location>
</feature>